<name>A0A0L6XZ44_ECOLX</name>
<protein>
    <submittedName>
        <fullName evidence="4">Mobilization protein</fullName>
    </submittedName>
</protein>
<dbReference type="RefSeq" id="WP_001107325.1">
    <property type="nucleotide sequence ID" value="NZ_AP027562.1"/>
</dbReference>
<sequence length="141" mass="16774">MAKNKRSGSEVRQRTKVITLRVNNRVASEIRRRAKNEGLTISEYIRTASLNNEIKQRVPSRYLDELIRLGRMQKKLFDKGKRPKDKEYLEVMHKIILLCDEMKIVTKRISDVYNEMDLIKDEIKIIKRIHKNKYPGSDLFK</sequence>
<dbReference type="GO" id="GO:0043565">
    <property type="term" value="F:sequence-specific DNA binding"/>
    <property type="evidence" value="ECO:0007669"/>
    <property type="project" value="UniProtKB-ARBA"/>
</dbReference>
<evidence type="ECO:0000313" key="6">
    <source>
        <dbReference type="Proteomes" id="UP000188855"/>
    </source>
</evidence>
<keyword evidence="4" id="KW-0614">Plasmid</keyword>
<reference evidence="2 9" key="4">
    <citation type="submission" date="2020-07" db="EMBL/GenBank/DDBJ databases">
        <title>Analysis of Genomes of Bacterial Isolates from Lameness Outbreaks in Broilers.</title>
        <authorList>
            <person name="Ekesi N.S."/>
            <person name="Alrubaye A."/>
            <person name="Rhoads D."/>
        </authorList>
    </citation>
    <scope>NUCLEOTIDE SEQUENCE [LARGE SCALE GENOMIC DNA]</scope>
    <source>
        <strain evidence="2 9">1409</strain>
    </source>
</reference>
<dbReference type="Proteomes" id="UP000543424">
    <property type="component" value="Unassembled WGS sequence"/>
</dbReference>
<dbReference type="InterPro" id="IPR013321">
    <property type="entry name" value="Arc_rbn_hlx_hlx"/>
</dbReference>
<dbReference type="InterPro" id="IPR053842">
    <property type="entry name" value="NikA-like"/>
</dbReference>
<dbReference type="Proteomes" id="UP000581425">
    <property type="component" value="Unassembled WGS sequence"/>
</dbReference>
<evidence type="ECO:0000313" key="2">
    <source>
        <dbReference type="EMBL" id="MBA6243057.1"/>
    </source>
</evidence>
<geneLocation type="plasmid" evidence="4">
    <name>unnamed2</name>
</geneLocation>
<organism evidence="4 7">
    <name type="scientific">Escherichia coli</name>
    <dbReference type="NCBI Taxonomy" id="562"/>
    <lineage>
        <taxon>Bacteria</taxon>
        <taxon>Pseudomonadati</taxon>
        <taxon>Pseudomonadota</taxon>
        <taxon>Gammaproteobacteria</taxon>
        <taxon>Enterobacterales</taxon>
        <taxon>Enterobacteriaceae</taxon>
        <taxon>Escherichia</taxon>
    </lineage>
</organism>
<dbReference type="InterPro" id="IPR047751">
    <property type="entry name" value="MobA-like"/>
</dbReference>
<dbReference type="Pfam" id="PF21983">
    <property type="entry name" value="NikA-like"/>
    <property type="match status" value="1"/>
</dbReference>
<evidence type="ECO:0000313" key="7">
    <source>
        <dbReference type="Proteomes" id="UP000245761"/>
    </source>
</evidence>
<dbReference type="Proteomes" id="UP000581425">
    <property type="component" value="Plasmid p2.3k"/>
</dbReference>
<dbReference type="Proteomes" id="UP000245761">
    <property type="component" value="Unassembled WGS sequence"/>
</dbReference>
<evidence type="ECO:0000313" key="1">
    <source>
        <dbReference type="EMBL" id="EFH4963530.1"/>
    </source>
</evidence>
<dbReference type="NCBIfam" id="NF041264">
    <property type="entry name" value="MobA"/>
    <property type="match status" value="1"/>
</dbReference>
<dbReference type="EMBL" id="QEMT01000157">
    <property type="protein sequence ID" value="PWH49091.1"/>
    <property type="molecule type" value="Genomic_DNA"/>
</dbReference>
<reference evidence="5 9" key="5">
    <citation type="submission" date="2020-10" db="EMBL/GenBank/DDBJ databases">
        <title>Analysis of Genomes of Bacterial Isolates from Lameness Outbreaks in Broilers.</title>
        <authorList>
            <person name="Rhoads D."/>
            <person name="Ekesi N.S."/>
        </authorList>
    </citation>
    <scope>NUCLEOTIDE SEQUENCE [LARGE SCALE GENOMIC DNA]</scope>
    <source>
        <strain evidence="5 9">1409</strain>
        <plasmid evidence="5 9">p2.3k</plasmid>
    </source>
</reference>
<evidence type="ECO:0000313" key="4">
    <source>
        <dbReference type="EMBL" id="PWH49091.1"/>
    </source>
</evidence>
<dbReference type="EMBL" id="AASWBF010000097">
    <property type="protein sequence ID" value="EFH4963530.1"/>
    <property type="molecule type" value="Genomic_DNA"/>
</dbReference>
<dbReference type="Proteomes" id="UP000188855">
    <property type="component" value="Unassembled WGS sequence"/>
</dbReference>
<dbReference type="AlphaFoldDB" id="A0A0L6XZ44"/>
<evidence type="ECO:0000313" key="9">
    <source>
        <dbReference type="Proteomes" id="UP000581425"/>
    </source>
</evidence>
<dbReference type="EMBL" id="CP063372">
    <property type="protein sequence ID" value="QOY33756.1"/>
    <property type="molecule type" value="Genomic_DNA"/>
</dbReference>
<proteinExistence type="predicted"/>
<dbReference type="EMBL" id="MPAF01000136">
    <property type="protein sequence ID" value="OOK22054.1"/>
    <property type="molecule type" value="Genomic_DNA"/>
</dbReference>
<reference evidence="3 6" key="1">
    <citation type="submission" date="2016-10" db="EMBL/GenBank/DDBJ databases">
        <title>Whole genome sequences of antibiotic resistant commensal Escherichia coli from healthy Australian adults.</title>
        <authorList>
            <person name="Moran R.A."/>
            <person name="Anantham S."/>
            <person name="Nigro S.J."/>
            <person name="Holt K.E."/>
            <person name="Hall R.M."/>
        </authorList>
    </citation>
    <scope>NUCLEOTIDE SEQUENCE [LARGE SCALE GENOMIC DNA]</scope>
    <source>
        <strain evidence="3 6">2.3-R4</strain>
    </source>
</reference>
<dbReference type="Gene3D" id="1.10.1220.10">
    <property type="entry name" value="Met repressor-like"/>
    <property type="match status" value="1"/>
</dbReference>
<geneLocation type="plasmid" evidence="5 9">
    <name>p2.3k</name>
</geneLocation>
<reference evidence="4 7" key="2">
    <citation type="submission" date="2018-04" db="EMBL/GenBank/DDBJ databases">
        <title>Draft Genomic Sequencing Of Potential Extraintestinal Pathogenic Escherichia coli B8S56 Isolated from Retail Chicken Skin.</title>
        <authorList>
            <person name="Xu A."/>
            <person name="Tilman S."/>
            <person name="Wisser-Parker K."/>
            <person name="Scullen O.J."/>
            <person name="Sommers C."/>
        </authorList>
    </citation>
    <scope>NUCLEOTIDE SEQUENCE [LARGE SCALE GENOMIC DNA]</scope>
    <source>
        <strain evidence="4 7">B8S56</strain>
        <plasmid evidence="4">unnamed2</plasmid>
    </source>
</reference>
<reference evidence="1 8" key="3">
    <citation type="submission" date="2019-12" db="EMBL/GenBank/DDBJ databases">
        <authorList>
            <consortium name="NARMS: The National Antimicrobial Resistance Monitoring System"/>
        </authorList>
    </citation>
    <scope>NUCLEOTIDE SEQUENCE [LARGE SCALE GENOMIC DNA]</scope>
    <source>
        <strain evidence="1 8">CVM N19EC0130</strain>
    </source>
</reference>
<gene>
    <name evidence="3" type="ORF">BMT91_26265</name>
    <name evidence="4" type="ORF">DD762_29040</name>
    <name evidence="1" type="ORF">F9413_24140</name>
    <name evidence="5" type="ORF">FOI11_024445</name>
    <name evidence="2" type="ORF">FOI11_24455</name>
</gene>
<dbReference type="EMBL" id="JACGTG010000006">
    <property type="protein sequence ID" value="MBA6243057.1"/>
    <property type="molecule type" value="Genomic_DNA"/>
</dbReference>
<evidence type="ECO:0000313" key="5">
    <source>
        <dbReference type="EMBL" id="QOY33756.1"/>
    </source>
</evidence>
<dbReference type="GO" id="GO:0006355">
    <property type="term" value="P:regulation of DNA-templated transcription"/>
    <property type="evidence" value="ECO:0007669"/>
    <property type="project" value="InterPro"/>
</dbReference>
<evidence type="ECO:0000313" key="8">
    <source>
        <dbReference type="Proteomes" id="UP000543424"/>
    </source>
</evidence>
<accession>A0A0L6XZ44</accession>
<evidence type="ECO:0000313" key="3">
    <source>
        <dbReference type="EMBL" id="OOK22054.1"/>
    </source>
</evidence>